<dbReference type="CDD" id="cd16417">
    <property type="entry name" value="HAD_PGPase"/>
    <property type="match status" value="1"/>
</dbReference>
<keyword evidence="6 10" id="KW-0479">Metal-binding</keyword>
<dbReference type="InterPro" id="IPR050155">
    <property type="entry name" value="HAD-like_hydrolase_sf"/>
</dbReference>
<dbReference type="EMBL" id="CACSII010000021">
    <property type="protein sequence ID" value="CAA0120622.1"/>
    <property type="molecule type" value="Genomic_DNA"/>
</dbReference>
<dbReference type="GO" id="GO:0008967">
    <property type="term" value="F:phosphoglycolate phosphatase activity"/>
    <property type="evidence" value="ECO:0007669"/>
    <property type="project" value="UniProtKB-UniRule"/>
</dbReference>
<proteinExistence type="inferred from homology"/>
<accession>A0A5S9QR06</accession>
<dbReference type="InterPro" id="IPR036412">
    <property type="entry name" value="HAD-like_sf"/>
</dbReference>
<sequence length="229" mass="24752">MVELQLLRSLFDGELPAAVFFDLDGTLVDSVPDLTQAVDAMLVAMDFAAAGENKVRGWVGNGALKLVERAMVDARGSVPTDECLSRAHQVFLECYGAGGHDQSRLYAGVTACLEALRVHQIPLAIITNKPGQFTPRVLEKLKIDEYFDLVLSGDTFTQKKPDPLPLVRAAEMLSVNLSDCLMVGDSRNDIDAAKNAGIRSTCVTYGYNYGEPVSELAANATVDSLEELI</sequence>
<evidence type="ECO:0000256" key="10">
    <source>
        <dbReference type="HAMAP-Rule" id="MF_00495"/>
    </source>
</evidence>
<evidence type="ECO:0000256" key="8">
    <source>
        <dbReference type="ARBA" id="ARBA00022842"/>
    </source>
</evidence>
<evidence type="ECO:0000256" key="6">
    <source>
        <dbReference type="ARBA" id="ARBA00022723"/>
    </source>
</evidence>
<dbReference type="GO" id="GO:0006281">
    <property type="term" value="P:DNA repair"/>
    <property type="evidence" value="ECO:0007669"/>
    <property type="project" value="TreeGrafter"/>
</dbReference>
<gene>
    <name evidence="11" type="primary">gph</name>
    <name evidence="11" type="ORF">DPBNPPHM_02568</name>
</gene>
<comment type="cofactor">
    <cofactor evidence="2 10">
        <name>Mg(2+)</name>
        <dbReference type="ChEBI" id="CHEBI:18420"/>
    </cofactor>
</comment>
<comment type="pathway">
    <text evidence="3 10">Organic acid metabolism; glycolate biosynthesis; glycolate from 2-phosphoglycolate: step 1/1.</text>
</comment>
<evidence type="ECO:0000256" key="9">
    <source>
        <dbReference type="ARBA" id="ARBA00023277"/>
    </source>
</evidence>
<evidence type="ECO:0000256" key="1">
    <source>
        <dbReference type="ARBA" id="ARBA00000830"/>
    </source>
</evidence>
<dbReference type="UniPathway" id="UPA00865">
    <property type="reaction ID" value="UER00834"/>
</dbReference>
<dbReference type="FunFam" id="3.40.50.1000:FF:000022">
    <property type="entry name" value="Phosphoglycolate phosphatase"/>
    <property type="match status" value="1"/>
</dbReference>
<dbReference type="GO" id="GO:0005975">
    <property type="term" value="P:carbohydrate metabolic process"/>
    <property type="evidence" value="ECO:0007669"/>
    <property type="project" value="InterPro"/>
</dbReference>
<comment type="similarity">
    <text evidence="4 10">Belongs to the HAD-like hydrolase superfamily. CbbY/CbbZ/Gph/YieH family.</text>
</comment>
<evidence type="ECO:0000256" key="2">
    <source>
        <dbReference type="ARBA" id="ARBA00001946"/>
    </source>
</evidence>
<dbReference type="NCBIfam" id="TIGR01449">
    <property type="entry name" value="PGP_bact"/>
    <property type="match status" value="1"/>
</dbReference>
<dbReference type="NCBIfam" id="TIGR01509">
    <property type="entry name" value="HAD-SF-IA-v3"/>
    <property type="match status" value="1"/>
</dbReference>
<feature type="binding site" evidence="10">
    <location>
        <position position="185"/>
    </location>
    <ligand>
        <name>Mg(2+)</name>
        <dbReference type="ChEBI" id="CHEBI:18420"/>
    </ligand>
</feature>
<dbReference type="Gene3D" id="1.10.150.240">
    <property type="entry name" value="Putative phosphatase, domain 2"/>
    <property type="match status" value="1"/>
</dbReference>
<dbReference type="SFLD" id="SFLDG01135">
    <property type="entry name" value="C1.5.6:_HAD__Beta-PGM__Phospha"/>
    <property type="match status" value="1"/>
</dbReference>
<dbReference type="InterPro" id="IPR023198">
    <property type="entry name" value="PGP-like_dom2"/>
</dbReference>
<comment type="catalytic activity">
    <reaction evidence="1 10">
        <text>2-phosphoglycolate + H2O = glycolate + phosphate</text>
        <dbReference type="Rhea" id="RHEA:14369"/>
        <dbReference type="ChEBI" id="CHEBI:15377"/>
        <dbReference type="ChEBI" id="CHEBI:29805"/>
        <dbReference type="ChEBI" id="CHEBI:43474"/>
        <dbReference type="ChEBI" id="CHEBI:58033"/>
        <dbReference type="EC" id="3.1.3.18"/>
    </reaction>
</comment>
<comment type="function">
    <text evidence="10">Specifically catalyzes the dephosphorylation of 2-phosphoglycolate. Is involved in the dissimilation of the intracellular 2-phosphoglycolate formed during the DNA repair of 3'-phosphoglycolate ends, a major class of DNA lesions induced by oxidative stress.</text>
</comment>
<evidence type="ECO:0000256" key="7">
    <source>
        <dbReference type="ARBA" id="ARBA00022801"/>
    </source>
</evidence>
<dbReference type="GO" id="GO:0046295">
    <property type="term" value="P:glycolate biosynthetic process"/>
    <property type="evidence" value="ECO:0007669"/>
    <property type="project" value="UniProtKB-UniRule"/>
</dbReference>
<dbReference type="Proteomes" id="UP000434580">
    <property type="component" value="Unassembled WGS sequence"/>
</dbReference>
<dbReference type="PANTHER" id="PTHR43434">
    <property type="entry name" value="PHOSPHOGLYCOLATE PHOSPHATASE"/>
    <property type="match status" value="1"/>
</dbReference>
<dbReference type="InterPro" id="IPR006439">
    <property type="entry name" value="HAD-SF_hydro_IA"/>
</dbReference>
<evidence type="ECO:0000256" key="3">
    <source>
        <dbReference type="ARBA" id="ARBA00004818"/>
    </source>
</evidence>
<dbReference type="AlphaFoldDB" id="A0A5S9QR06"/>
<evidence type="ECO:0000313" key="12">
    <source>
        <dbReference type="Proteomes" id="UP000434580"/>
    </source>
</evidence>
<dbReference type="SFLD" id="SFLDS00003">
    <property type="entry name" value="Haloacid_Dehalogenase"/>
    <property type="match status" value="1"/>
</dbReference>
<dbReference type="GO" id="GO:0005829">
    <property type="term" value="C:cytosol"/>
    <property type="evidence" value="ECO:0007669"/>
    <property type="project" value="TreeGrafter"/>
</dbReference>
<dbReference type="NCBIfam" id="TIGR01549">
    <property type="entry name" value="HAD-SF-IA-v1"/>
    <property type="match status" value="1"/>
</dbReference>
<feature type="binding site" evidence="10">
    <location>
        <position position="24"/>
    </location>
    <ligand>
        <name>Mg(2+)</name>
        <dbReference type="ChEBI" id="CHEBI:18420"/>
    </ligand>
</feature>
<evidence type="ECO:0000256" key="4">
    <source>
        <dbReference type="ARBA" id="ARBA00006171"/>
    </source>
</evidence>
<feature type="active site" description="Nucleophile" evidence="10">
    <location>
        <position position="22"/>
    </location>
</feature>
<dbReference type="PRINTS" id="PR00413">
    <property type="entry name" value="HADHALOGNASE"/>
</dbReference>
<dbReference type="SFLD" id="SFLDG01129">
    <property type="entry name" value="C1.5:_HAD__Beta-PGM__Phosphata"/>
    <property type="match status" value="1"/>
</dbReference>
<evidence type="ECO:0000313" key="11">
    <source>
        <dbReference type="EMBL" id="CAA0120622.1"/>
    </source>
</evidence>
<name>A0A5S9QR06_9GAMM</name>
<keyword evidence="8 10" id="KW-0460">Magnesium</keyword>
<keyword evidence="9 10" id="KW-0119">Carbohydrate metabolism</keyword>
<dbReference type="NCBIfam" id="NF009695">
    <property type="entry name" value="PRK13222.1-2"/>
    <property type="match status" value="1"/>
</dbReference>
<organism evidence="11 12">
    <name type="scientific">BD1-7 clade bacterium</name>
    <dbReference type="NCBI Taxonomy" id="2029982"/>
    <lineage>
        <taxon>Bacteria</taxon>
        <taxon>Pseudomonadati</taxon>
        <taxon>Pseudomonadota</taxon>
        <taxon>Gammaproteobacteria</taxon>
        <taxon>Cellvibrionales</taxon>
        <taxon>Spongiibacteraceae</taxon>
        <taxon>BD1-7 clade</taxon>
    </lineage>
</organism>
<protein>
    <recommendedName>
        <fullName evidence="5 10">Phosphoglycolate phosphatase</fullName>
        <shortName evidence="10">PGP</shortName>
        <shortName evidence="10">PGPase</shortName>
        <ecNumber evidence="5 10">3.1.3.18</ecNumber>
    </recommendedName>
</protein>
<reference evidence="11 12" key="1">
    <citation type="submission" date="2019-11" db="EMBL/GenBank/DDBJ databases">
        <authorList>
            <person name="Holert J."/>
        </authorList>
    </citation>
    <scope>NUCLEOTIDE SEQUENCE [LARGE SCALE GENOMIC DNA]</scope>
    <source>
        <strain evidence="11">BC5_2</strain>
    </source>
</reference>
<evidence type="ECO:0000256" key="5">
    <source>
        <dbReference type="ARBA" id="ARBA00013078"/>
    </source>
</evidence>
<feature type="binding site" evidence="10">
    <location>
        <position position="22"/>
    </location>
    <ligand>
        <name>Mg(2+)</name>
        <dbReference type="ChEBI" id="CHEBI:18420"/>
    </ligand>
</feature>
<dbReference type="GO" id="GO:0046872">
    <property type="term" value="F:metal ion binding"/>
    <property type="evidence" value="ECO:0007669"/>
    <property type="project" value="UniProtKB-KW"/>
</dbReference>
<keyword evidence="7 10" id="KW-0378">Hydrolase</keyword>
<dbReference type="Pfam" id="PF13419">
    <property type="entry name" value="HAD_2"/>
    <property type="match status" value="1"/>
</dbReference>
<dbReference type="PANTHER" id="PTHR43434:SF1">
    <property type="entry name" value="PHOSPHOGLYCOLATE PHOSPHATASE"/>
    <property type="match status" value="1"/>
</dbReference>
<dbReference type="InterPro" id="IPR037512">
    <property type="entry name" value="PGPase_prok"/>
</dbReference>
<dbReference type="Gene3D" id="3.40.50.1000">
    <property type="entry name" value="HAD superfamily/HAD-like"/>
    <property type="match status" value="1"/>
</dbReference>
<dbReference type="SUPFAM" id="SSF56784">
    <property type="entry name" value="HAD-like"/>
    <property type="match status" value="1"/>
</dbReference>
<dbReference type="InterPro" id="IPR023214">
    <property type="entry name" value="HAD_sf"/>
</dbReference>
<dbReference type="EC" id="3.1.3.18" evidence="5 10"/>
<dbReference type="InterPro" id="IPR041492">
    <property type="entry name" value="HAD_2"/>
</dbReference>
<dbReference type="HAMAP" id="MF_00495">
    <property type="entry name" value="GPH_hydrolase_bact"/>
    <property type="match status" value="1"/>
</dbReference>